<accession>A0AAU9P8N6</accession>
<dbReference type="PANTHER" id="PTHR10165:SF91">
    <property type="entry name" value="LIPID PHOSPHATE PHOSPHATASE-LIKE PROTEIN"/>
    <property type="match status" value="1"/>
</dbReference>
<protein>
    <recommendedName>
        <fullName evidence="8">Phosphatidic acid phosphatase type 2/haloperoxidase domain-containing protein</fullName>
    </recommendedName>
</protein>
<evidence type="ECO:0000256" key="6">
    <source>
        <dbReference type="ARBA" id="ARBA00023136"/>
    </source>
</evidence>
<dbReference type="Proteomes" id="UP001157418">
    <property type="component" value="Unassembled WGS sequence"/>
</dbReference>
<evidence type="ECO:0000256" key="4">
    <source>
        <dbReference type="ARBA" id="ARBA00022801"/>
    </source>
</evidence>
<dbReference type="AlphaFoldDB" id="A0AAU9P8N6"/>
<proteinExistence type="inferred from homology"/>
<reference evidence="9 10" key="1">
    <citation type="submission" date="2022-01" db="EMBL/GenBank/DDBJ databases">
        <authorList>
            <person name="Xiong W."/>
            <person name="Schranz E."/>
        </authorList>
    </citation>
    <scope>NUCLEOTIDE SEQUENCE [LARGE SCALE GENOMIC DNA]</scope>
</reference>
<feature type="transmembrane region" description="Helical" evidence="7">
    <location>
        <begin position="141"/>
        <end position="159"/>
    </location>
</feature>
<evidence type="ECO:0000256" key="2">
    <source>
        <dbReference type="ARBA" id="ARBA00008816"/>
    </source>
</evidence>
<dbReference type="GO" id="GO:0016020">
    <property type="term" value="C:membrane"/>
    <property type="evidence" value="ECO:0007669"/>
    <property type="project" value="UniProtKB-SubCell"/>
</dbReference>
<gene>
    <name evidence="9" type="ORF">LVIROSA_LOCUS32177</name>
</gene>
<comment type="similarity">
    <text evidence="2">Belongs to the PA-phosphatase related phosphoesterase family.</text>
</comment>
<sequence>MENHPNRFKHERSARNSPLPYPAELSWLLSLYLKVKVVIMSESQTGNGAHTVQSHGKELAREHMHDWLVLLLLVSLELFLNLIEPFHRYVGEEMMTDMKYPFYQKDTIPMYAVPLYVGVLPCMVFLMYYMRRRDVYDLHHAVLGLFYSVLITAVITDSIKDATGRPRPNFFYRCFPDGRAEFGEDGDVKCHGDKMIIKEGYKSFPSGHTSWSFAGLGFLSWYLCGKLRAFDNKGHAANLCIVVSPYLFAALVGVSRVDDYWHHWTDVFTGAIIGTIVAAFCYLQFFPFPNHENGWAPHAFFAMMERERSREAANAHHDLEA</sequence>
<keyword evidence="4" id="KW-0378">Hydrolase</keyword>
<evidence type="ECO:0000256" key="3">
    <source>
        <dbReference type="ARBA" id="ARBA00022692"/>
    </source>
</evidence>
<dbReference type="EMBL" id="CAKMRJ010005523">
    <property type="protein sequence ID" value="CAH1446487.1"/>
    <property type="molecule type" value="Genomic_DNA"/>
</dbReference>
<evidence type="ECO:0000313" key="9">
    <source>
        <dbReference type="EMBL" id="CAH1446487.1"/>
    </source>
</evidence>
<dbReference type="InterPro" id="IPR000326">
    <property type="entry name" value="PAP2/HPO"/>
</dbReference>
<feature type="transmembrane region" description="Helical" evidence="7">
    <location>
        <begin position="108"/>
        <end position="129"/>
    </location>
</feature>
<evidence type="ECO:0000256" key="1">
    <source>
        <dbReference type="ARBA" id="ARBA00004141"/>
    </source>
</evidence>
<keyword evidence="5 7" id="KW-1133">Transmembrane helix</keyword>
<dbReference type="CDD" id="cd03390">
    <property type="entry name" value="PAP2_containing_1_like"/>
    <property type="match status" value="1"/>
</dbReference>
<evidence type="ECO:0000259" key="8">
    <source>
        <dbReference type="SMART" id="SM00014"/>
    </source>
</evidence>
<keyword evidence="6 7" id="KW-0472">Membrane</keyword>
<dbReference type="Pfam" id="PF01569">
    <property type="entry name" value="PAP2"/>
    <property type="match status" value="1"/>
</dbReference>
<dbReference type="Gene3D" id="1.20.144.10">
    <property type="entry name" value="Phosphatidic acid phosphatase type 2/haloperoxidase"/>
    <property type="match status" value="1"/>
</dbReference>
<dbReference type="GO" id="GO:0006644">
    <property type="term" value="P:phospholipid metabolic process"/>
    <property type="evidence" value="ECO:0007669"/>
    <property type="project" value="InterPro"/>
</dbReference>
<dbReference type="PANTHER" id="PTHR10165">
    <property type="entry name" value="LIPID PHOSPHATE PHOSPHATASE"/>
    <property type="match status" value="1"/>
</dbReference>
<evidence type="ECO:0000256" key="7">
    <source>
        <dbReference type="SAM" id="Phobius"/>
    </source>
</evidence>
<dbReference type="GO" id="GO:0046839">
    <property type="term" value="P:phospholipid dephosphorylation"/>
    <property type="evidence" value="ECO:0007669"/>
    <property type="project" value="TreeGrafter"/>
</dbReference>
<organism evidence="9 10">
    <name type="scientific">Lactuca virosa</name>
    <dbReference type="NCBI Taxonomy" id="75947"/>
    <lineage>
        <taxon>Eukaryota</taxon>
        <taxon>Viridiplantae</taxon>
        <taxon>Streptophyta</taxon>
        <taxon>Embryophyta</taxon>
        <taxon>Tracheophyta</taxon>
        <taxon>Spermatophyta</taxon>
        <taxon>Magnoliopsida</taxon>
        <taxon>eudicotyledons</taxon>
        <taxon>Gunneridae</taxon>
        <taxon>Pentapetalae</taxon>
        <taxon>asterids</taxon>
        <taxon>campanulids</taxon>
        <taxon>Asterales</taxon>
        <taxon>Asteraceae</taxon>
        <taxon>Cichorioideae</taxon>
        <taxon>Cichorieae</taxon>
        <taxon>Lactucinae</taxon>
        <taxon>Lactuca</taxon>
    </lineage>
</organism>
<dbReference type="InterPro" id="IPR043216">
    <property type="entry name" value="PAP-like"/>
</dbReference>
<keyword evidence="3 7" id="KW-0812">Transmembrane</keyword>
<feature type="transmembrane region" description="Helical" evidence="7">
    <location>
        <begin position="236"/>
        <end position="255"/>
    </location>
</feature>
<dbReference type="GO" id="GO:0008195">
    <property type="term" value="F:phosphatidate phosphatase activity"/>
    <property type="evidence" value="ECO:0007669"/>
    <property type="project" value="TreeGrafter"/>
</dbReference>
<evidence type="ECO:0000313" key="10">
    <source>
        <dbReference type="Proteomes" id="UP001157418"/>
    </source>
</evidence>
<feature type="transmembrane region" description="Helical" evidence="7">
    <location>
        <begin position="267"/>
        <end position="285"/>
    </location>
</feature>
<dbReference type="InterPro" id="IPR036938">
    <property type="entry name" value="PAP2/HPO_sf"/>
</dbReference>
<dbReference type="SUPFAM" id="SSF48317">
    <property type="entry name" value="Acid phosphatase/Vanadium-dependent haloperoxidase"/>
    <property type="match status" value="1"/>
</dbReference>
<feature type="domain" description="Phosphatidic acid phosphatase type 2/haloperoxidase" evidence="8">
    <location>
        <begin position="143"/>
        <end position="282"/>
    </location>
</feature>
<dbReference type="SMART" id="SM00014">
    <property type="entry name" value="acidPPc"/>
    <property type="match status" value="1"/>
</dbReference>
<keyword evidence="10" id="KW-1185">Reference proteome</keyword>
<comment type="subcellular location">
    <subcellularLocation>
        <location evidence="1">Membrane</location>
        <topology evidence="1">Multi-pass membrane protein</topology>
    </subcellularLocation>
</comment>
<feature type="transmembrane region" description="Helical" evidence="7">
    <location>
        <begin position="67"/>
        <end position="88"/>
    </location>
</feature>
<name>A0AAU9P8N6_9ASTR</name>
<feature type="transmembrane region" description="Helical" evidence="7">
    <location>
        <begin position="208"/>
        <end position="224"/>
    </location>
</feature>
<evidence type="ECO:0000256" key="5">
    <source>
        <dbReference type="ARBA" id="ARBA00022989"/>
    </source>
</evidence>
<dbReference type="FunFam" id="1.20.144.10:FF:000001">
    <property type="entry name" value="Lipid phosphate phosphatase 2"/>
    <property type="match status" value="1"/>
</dbReference>
<comment type="caution">
    <text evidence="9">The sequence shown here is derived from an EMBL/GenBank/DDBJ whole genome shotgun (WGS) entry which is preliminary data.</text>
</comment>